<dbReference type="STRING" id="282683.SAMN04488105_102405"/>
<evidence type="ECO:0000313" key="2">
    <source>
        <dbReference type="EMBL" id="SDE30932.1"/>
    </source>
</evidence>
<evidence type="ECO:0000313" key="3">
    <source>
        <dbReference type="Proteomes" id="UP000198994"/>
    </source>
</evidence>
<keyword evidence="3" id="KW-1185">Reference proteome</keyword>
<gene>
    <name evidence="2" type="ORF">SAMN04488105_102405</name>
</gene>
<dbReference type="EMBL" id="FNAV01000002">
    <property type="protein sequence ID" value="SDE30932.1"/>
    <property type="molecule type" value="Genomic_DNA"/>
</dbReference>
<evidence type="ECO:0008006" key="4">
    <source>
        <dbReference type="Google" id="ProtNLM"/>
    </source>
</evidence>
<dbReference type="OrthoDB" id="7871968at2"/>
<protein>
    <recommendedName>
        <fullName evidence="4">DUF3072 domain-containing protein</fullName>
    </recommendedName>
</protein>
<dbReference type="RefSeq" id="WP_008884819.1">
    <property type="nucleotide sequence ID" value="NZ_FNAV01000002.1"/>
</dbReference>
<organism evidence="2 3">
    <name type="scientific">Salipiger thiooxidans</name>
    <dbReference type="NCBI Taxonomy" id="282683"/>
    <lineage>
        <taxon>Bacteria</taxon>
        <taxon>Pseudomonadati</taxon>
        <taxon>Pseudomonadota</taxon>
        <taxon>Alphaproteobacteria</taxon>
        <taxon>Rhodobacterales</taxon>
        <taxon>Roseobacteraceae</taxon>
        <taxon>Salipiger</taxon>
    </lineage>
</organism>
<dbReference type="Proteomes" id="UP000198994">
    <property type="component" value="Unassembled WGS sequence"/>
</dbReference>
<sequence>MNATFRPAQIDAALDVPPDPRQRMSATQEERLRELSERTGEPFYEDLTVLQAEQRIELLEAVAY</sequence>
<reference evidence="3" key="1">
    <citation type="submission" date="2016-10" db="EMBL/GenBank/DDBJ databases">
        <authorList>
            <person name="Varghese N."/>
            <person name="Submissions S."/>
        </authorList>
    </citation>
    <scope>NUCLEOTIDE SEQUENCE [LARGE SCALE GENOMIC DNA]</scope>
    <source>
        <strain evidence="3">DSM 10146</strain>
    </source>
</reference>
<name>A0A1G7BVD6_9RHOB</name>
<accession>A0A1G7BVD6</accession>
<evidence type="ECO:0000256" key="1">
    <source>
        <dbReference type="SAM" id="MobiDB-lite"/>
    </source>
</evidence>
<feature type="region of interest" description="Disordered" evidence="1">
    <location>
        <begin position="1"/>
        <end position="27"/>
    </location>
</feature>
<feature type="compositionally biased region" description="Basic and acidic residues" evidence="1">
    <location>
        <begin position="18"/>
        <end position="27"/>
    </location>
</feature>
<proteinExistence type="predicted"/>
<dbReference type="AlphaFoldDB" id="A0A1G7BVD6"/>